<keyword evidence="3" id="KW-1185">Reference proteome</keyword>
<dbReference type="AlphaFoldDB" id="A0AAV6HP56"/>
<evidence type="ECO:0000256" key="1">
    <source>
        <dbReference type="SAM" id="MobiDB-lite"/>
    </source>
</evidence>
<evidence type="ECO:0000313" key="2">
    <source>
        <dbReference type="EMBL" id="KAG5514749.1"/>
    </source>
</evidence>
<feature type="region of interest" description="Disordered" evidence="1">
    <location>
        <begin position="198"/>
        <end position="240"/>
    </location>
</feature>
<accession>A0AAV6HP56</accession>
<dbReference type="Proteomes" id="UP000823749">
    <property type="component" value="Chromosome 13"/>
</dbReference>
<feature type="compositionally biased region" description="Basic and acidic residues" evidence="1">
    <location>
        <begin position="52"/>
        <end position="76"/>
    </location>
</feature>
<gene>
    <name evidence="2" type="ORF">RHGRI_035965</name>
</gene>
<reference evidence="2 3" key="1">
    <citation type="submission" date="2020-08" db="EMBL/GenBank/DDBJ databases">
        <title>Plant Genome Project.</title>
        <authorList>
            <person name="Zhang R.-G."/>
        </authorList>
    </citation>
    <scope>NUCLEOTIDE SEQUENCE [LARGE SCALE GENOMIC DNA]</scope>
    <source>
        <strain evidence="2">WSP0</strain>
        <tissue evidence="2">Leaf</tissue>
    </source>
</reference>
<name>A0AAV6HP56_9ERIC</name>
<comment type="caution">
    <text evidence="2">The sequence shown here is derived from an EMBL/GenBank/DDBJ whole genome shotgun (WGS) entry which is preliminary data.</text>
</comment>
<proteinExistence type="predicted"/>
<feature type="region of interest" description="Disordered" evidence="1">
    <location>
        <begin position="1"/>
        <end position="140"/>
    </location>
</feature>
<feature type="compositionally biased region" description="Low complexity" evidence="1">
    <location>
        <begin position="88"/>
        <end position="103"/>
    </location>
</feature>
<feature type="region of interest" description="Disordered" evidence="1">
    <location>
        <begin position="401"/>
        <end position="421"/>
    </location>
</feature>
<sequence>MLRKGFLSCPSRGNRPLSKEEKGEDSSPKQGNRPLSKEENVKGSSPCPRPLSMEEKGKGSSPEQGKKPLSKEEKGGDSCPKLGDRPLSNKGKGKASSSKQGNGTLSKKGKGKNWARNANVGKGKWKGNPTTRSPWDEFSRMDPFERAMILESLDDDPPWDDFCSKRAMMLESFNDDSTWDDFCSLDFIERASFLGNQPLSKKEKGKGSSSKQGNRPVSKKKKGKDSAHTAGKGKLKGNPRSWSLRELNARMDPFERAMVLESLENFCYLDASERALYLESLDESEINDIYKALFLEPSYDESEFDSVGGEVSPDTKDRIGREFDRNFERNIEKAIAEKSKNGLDLLDVEIFKSMLGKPNWIDTDDFKQQFSDVVEDGNEDDGRRLDMLCYLQSKYDAEETKSVDAHSHTKVKSSGSSGEDSIRGELGMMGAGFIPVVEHDEGMVMANNTGLQDIRSSQLHFNSKERYSKAKTKTQLLRPDPIDEAKATVNVGKTLGVDMLGQEDFWVKRFTKMIVKERAEYDALHKD</sequence>
<protein>
    <submittedName>
        <fullName evidence="2">Uncharacterized protein</fullName>
    </submittedName>
</protein>
<feature type="compositionally biased region" description="Basic and acidic residues" evidence="1">
    <location>
        <begin position="17"/>
        <end position="27"/>
    </location>
</feature>
<organism evidence="2 3">
    <name type="scientific">Rhododendron griersonianum</name>
    <dbReference type="NCBI Taxonomy" id="479676"/>
    <lineage>
        <taxon>Eukaryota</taxon>
        <taxon>Viridiplantae</taxon>
        <taxon>Streptophyta</taxon>
        <taxon>Embryophyta</taxon>
        <taxon>Tracheophyta</taxon>
        <taxon>Spermatophyta</taxon>
        <taxon>Magnoliopsida</taxon>
        <taxon>eudicotyledons</taxon>
        <taxon>Gunneridae</taxon>
        <taxon>Pentapetalae</taxon>
        <taxon>asterids</taxon>
        <taxon>Ericales</taxon>
        <taxon>Ericaceae</taxon>
        <taxon>Ericoideae</taxon>
        <taxon>Rhodoreae</taxon>
        <taxon>Rhododendron</taxon>
    </lineage>
</organism>
<evidence type="ECO:0000313" key="3">
    <source>
        <dbReference type="Proteomes" id="UP000823749"/>
    </source>
</evidence>
<dbReference type="EMBL" id="JACTNZ010000013">
    <property type="protein sequence ID" value="KAG5514749.1"/>
    <property type="molecule type" value="Genomic_DNA"/>
</dbReference>